<sequence>MRILVLADELPYPLSHGQRLRIFNYVRSLSGRHHFDLLCLDDRPLPEPLERLFGRIEILPREDPARGGRRGWWKSLSLEEMVPEDGRVTERLEGLLAEIDYDLIWMTGERVIPSVPFGRVPVLMDLVDDVVLTLLREAKSQVPMRRRLQALKRAFMHYRFERRYYGQGDACLVVAEPDAEMFGRICPWVPVRVVKNGVDAEYFAPHGQEPEDPVLVFEGNMSFPPNVDAVRYFVNRVLPRIRERVPKALFRVVGKDPAEEVRALQGPGVEVTGFVEDLRPYLRGGAVFVSPLRKGAGIKNKILQAWAMGRPVVGTRLSFGGLQVREGRNAVVADGPQEMTEAVVRLLRAPEERAALGRGGRETVVEHYTWEQKARELEALMLETAAKHGERSAYA</sequence>
<dbReference type="EMBL" id="FMUN01000003">
    <property type="protein sequence ID" value="SCY12622.1"/>
    <property type="molecule type" value="Genomic_DNA"/>
</dbReference>
<dbReference type="Proteomes" id="UP000183104">
    <property type="component" value="Unassembled WGS sequence"/>
</dbReference>
<dbReference type="RefSeq" id="WP_054966010.1">
    <property type="nucleotide sequence ID" value="NZ_FMUN01000003.1"/>
</dbReference>
<dbReference type="STRING" id="381306.AN478_07575"/>
<protein>
    <submittedName>
        <fullName evidence="1">Glycosyltransferase involved in cell wall bisynthesis</fullName>
    </submittedName>
</protein>
<dbReference type="CDD" id="cd03801">
    <property type="entry name" value="GT4_PimA-like"/>
    <property type="match status" value="1"/>
</dbReference>
<dbReference type="GO" id="GO:0016757">
    <property type="term" value="F:glycosyltransferase activity"/>
    <property type="evidence" value="ECO:0007669"/>
    <property type="project" value="TreeGrafter"/>
</dbReference>
<accession>A0A0P9C5A1</accession>
<evidence type="ECO:0000313" key="1">
    <source>
        <dbReference type="EMBL" id="SCY12622.1"/>
    </source>
</evidence>
<dbReference type="SUPFAM" id="SSF53756">
    <property type="entry name" value="UDP-Glycosyltransferase/glycogen phosphorylase"/>
    <property type="match status" value="1"/>
</dbReference>
<dbReference type="PATRIC" id="fig|381306.5.peg.154"/>
<keyword evidence="2" id="KW-1185">Reference proteome</keyword>
<dbReference type="PANTHER" id="PTHR12526">
    <property type="entry name" value="GLYCOSYLTRANSFERASE"/>
    <property type="match status" value="1"/>
</dbReference>
<gene>
    <name evidence="1" type="ORF">SAMN05661077_1281</name>
</gene>
<evidence type="ECO:0000313" key="2">
    <source>
        <dbReference type="Proteomes" id="UP000183104"/>
    </source>
</evidence>
<dbReference type="PANTHER" id="PTHR12526:SF600">
    <property type="entry name" value="GLYCOSYL TRANSFERASE GROUP 1"/>
    <property type="match status" value="1"/>
</dbReference>
<proteinExistence type="predicted"/>
<organism evidence="1 2">
    <name type="scientific">Thiohalorhabdus denitrificans</name>
    <dbReference type="NCBI Taxonomy" id="381306"/>
    <lineage>
        <taxon>Bacteria</taxon>
        <taxon>Pseudomonadati</taxon>
        <taxon>Pseudomonadota</taxon>
        <taxon>Gammaproteobacteria</taxon>
        <taxon>Thiohalorhabdales</taxon>
        <taxon>Thiohalorhabdaceae</taxon>
        <taxon>Thiohalorhabdus</taxon>
    </lineage>
</organism>
<dbReference type="AlphaFoldDB" id="A0A0P9C5A1"/>
<reference evidence="2" key="1">
    <citation type="submission" date="2016-10" db="EMBL/GenBank/DDBJ databases">
        <authorList>
            <person name="Varghese N."/>
        </authorList>
    </citation>
    <scope>NUCLEOTIDE SEQUENCE [LARGE SCALE GENOMIC DNA]</scope>
    <source>
        <strain evidence="2">HL 19</strain>
    </source>
</reference>
<dbReference type="Pfam" id="PF13692">
    <property type="entry name" value="Glyco_trans_1_4"/>
    <property type="match status" value="1"/>
</dbReference>
<dbReference type="Gene3D" id="3.40.50.2000">
    <property type="entry name" value="Glycogen Phosphorylase B"/>
    <property type="match status" value="2"/>
</dbReference>
<keyword evidence="1" id="KW-0808">Transferase</keyword>
<name>A0A0P9C5A1_9GAMM</name>
<dbReference type="OrthoDB" id="9807209at2"/>